<keyword evidence="4" id="KW-1185">Reference proteome</keyword>
<dbReference type="PANTHER" id="PTHR24412">
    <property type="entry name" value="KELCH PROTEIN"/>
    <property type="match status" value="1"/>
</dbReference>
<dbReference type="KEGG" id="apre:CNX65_24170"/>
<keyword evidence="2" id="KW-0677">Repeat</keyword>
<dbReference type="AlphaFoldDB" id="A0A290ZAE7"/>
<organism evidence="3 4">
    <name type="scientific">Actinosynnema pretiosum</name>
    <dbReference type="NCBI Taxonomy" id="42197"/>
    <lineage>
        <taxon>Bacteria</taxon>
        <taxon>Bacillati</taxon>
        <taxon>Actinomycetota</taxon>
        <taxon>Actinomycetes</taxon>
        <taxon>Pseudonocardiales</taxon>
        <taxon>Pseudonocardiaceae</taxon>
        <taxon>Actinosynnema</taxon>
    </lineage>
</organism>
<proteinExistence type="predicted"/>
<dbReference type="InterPro" id="IPR015915">
    <property type="entry name" value="Kelch-typ_b-propeller"/>
</dbReference>
<evidence type="ECO:0000313" key="3">
    <source>
        <dbReference type="EMBL" id="ATE55987.1"/>
    </source>
</evidence>
<dbReference type="SMART" id="SM00612">
    <property type="entry name" value="Kelch"/>
    <property type="match status" value="4"/>
</dbReference>
<dbReference type="SUPFAM" id="SSF117281">
    <property type="entry name" value="Kelch motif"/>
    <property type="match status" value="2"/>
</dbReference>
<dbReference type="Pfam" id="PF01344">
    <property type="entry name" value="Kelch_1"/>
    <property type="match status" value="2"/>
</dbReference>
<dbReference type="Proteomes" id="UP000218505">
    <property type="component" value="Chromosome"/>
</dbReference>
<evidence type="ECO:0000256" key="1">
    <source>
        <dbReference type="ARBA" id="ARBA00022441"/>
    </source>
</evidence>
<dbReference type="InterPro" id="IPR006652">
    <property type="entry name" value="Kelch_1"/>
</dbReference>
<evidence type="ECO:0000256" key="2">
    <source>
        <dbReference type="ARBA" id="ARBA00022737"/>
    </source>
</evidence>
<dbReference type="RefSeq" id="WP_096495814.1">
    <property type="nucleotide sequence ID" value="NZ_CP023445.1"/>
</dbReference>
<reference evidence="3" key="1">
    <citation type="submission" date="2017-09" db="EMBL/GenBank/DDBJ databases">
        <title>Complete Genome Sequence of ansamitocin-producing Bacterium Actinosynnema pretiosum X47.</title>
        <authorList>
            <person name="Cao G."/>
            <person name="Zong G."/>
            <person name="Zhong C."/>
            <person name="Fu J."/>
        </authorList>
    </citation>
    <scope>NUCLEOTIDE SEQUENCE [LARGE SCALE GENOMIC DNA]</scope>
    <source>
        <strain evidence="3">X47</strain>
    </source>
</reference>
<name>A0A290ZAE7_9PSEU</name>
<evidence type="ECO:0000313" key="4">
    <source>
        <dbReference type="Proteomes" id="UP000218505"/>
    </source>
</evidence>
<evidence type="ECO:0008006" key="5">
    <source>
        <dbReference type="Google" id="ProtNLM"/>
    </source>
</evidence>
<keyword evidence="1" id="KW-0880">Kelch repeat</keyword>
<dbReference type="EMBL" id="CP023445">
    <property type="protein sequence ID" value="ATE55987.1"/>
    <property type="molecule type" value="Genomic_DNA"/>
</dbReference>
<dbReference type="Gene3D" id="2.120.10.80">
    <property type="entry name" value="Kelch-type beta propeller"/>
    <property type="match status" value="2"/>
</dbReference>
<gene>
    <name evidence="3" type="ORF">CNX65_24170</name>
</gene>
<sequence>MNESATTAWRPVADLPQARSEVGVAEAGGLVHVVGGTALVDGEPRWATTLVTAYDPRADRWTERAPLPEPLTHVGLAGLGGKLYAFGGFTGIVHLNPRRAAYSYDPGRDEWTGLPELPVALGSVGVAAVAGKLHVIGGRDSRRVVPLPGAPIELGLGTVGHHFVHDPERGTWSLAPSLPGPPRDHAGVVALDGRVHVIGGRVEDVDRNLDRHDVYDPRTGEWTTAAPLPAPRSAGATTVLNGLIAHAGGECAQGGSTFDDVTLYDPRADRWTTTTPLPHGRHGFGAAVADGRAFFVAGSPTCAGGAGVDALELLLG</sequence>
<dbReference type="PANTHER" id="PTHR24412:SF489">
    <property type="entry name" value="RING FINGER DOMAIN AND KELCH REPEAT-CONTAINING PROTEIN DDB_G0271372"/>
    <property type="match status" value="1"/>
</dbReference>
<accession>A0A290ZAE7</accession>
<protein>
    <recommendedName>
        <fullName evidence="5">Galactose oxidase</fullName>
    </recommendedName>
</protein>